<dbReference type="Proteomes" id="UP001229244">
    <property type="component" value="Unassembled WGS sequence"/>
</dbReference>
<accession>A0AAE3VN50</accession>
<reference evidence="7" key="1">
    <citation type="submission" date="2023-07" db="EMBL/GenBank/DDBJ databases">
        <title>Genomic Encyclopedia of Type Strains, Phase IV (KMG-IV): sequencing the most valuable type-strain genomes for metagenomic binning, comparative biology and taxonomic classification.</title>
        <authorList>
            <person name="Goeker M."/>
        </authorList>
    </citation>
    <scope>NUCLEOTIDE SEQUENCE</scope>
    <source>
        <strain evidence="7">DSM 21202</strain>
    </source>
</reference>
<organism evidence="7 8">
    <name type="scientific">Amorphus orientalis</name>
    <dbReference type="NCBI Taxonomy" id="649198"/>
    <lineage>
        <taxon>Bacteria</taxon>
        <taxon>Pseudomonadati</taxon>
        <taxon>Pseudomonadota</taxon>
        <taxon>Alphaproteobacteria</taxon>
        <taxon>Hyphomicrobiales</taxon>
        <taxon>Amorphaceae</taxon>
        <taxon>Amorphus</taxon>
    </lineage>
</organism>
<evidence type="ECO:0000313" key="8">
    <source>
        <dbReference type="Proteomes" id="UP001229244"/>
    </source>
</evidence>
<dbReference type="InterPro" id="IPR043129">
    <property type="entry name" value="ATPase_NBD"/>
</dbReference>
<dbReference type="Pfam" id="PF00370">
    <property type="entry name" value="FGGY_N"/>
    <property type="match status" value="1"/>
</dbReference>
<dbReference type="EMBL" id="JAUSUL010000001">
    <property type="protein sequence ID" value="MDQ0315007.1"/>
    <property type="molecule type" value="Genomic_DNA"/>
</dbReference>
<comment type="similarity">
    <text evidence="1 4">Belongs to the FGGY kinase family.</text>
</comment>
<dbReference type="InterPro" id="IPR000577">
    <property type="entry name" value="Carb_kinase_FGGY"/>
</dbReference>
<dbReference type="AlphaFoldDB" id="A0AAE3VN50"/>
<name>A0AAE3VN50_9HYPH</name>
<dbReference type="GO" id="GO:0004856">
    <property type="term" value="F:D-xylulokinase activity"/>
    <property type="evidence" value="ECO:0007669"/>
    <property type="project" value="UniProtKB-EC"/>
</dbReference>
<evidence type="ECO:0000256" key="1">
    <source>
        <dbReference type="ARBA" id="ARBA00009156"/>
    </source>
</evidence>
<evidence type="ECO:0000256" key="4">
    <source>
        <dbReference type="RuleBase" id="RU003733"/>
    </source>
</evidence>
<dbReference type="Pfam" id="PF02782">
    <property type="entry name" value="FGGY_C"/>
    <property type="match status" value="1"/>
</dbReference>
<feature type="domain" description="Carbohydrate kinase FGGY N-terminal" evidence="5">
    <location>
        <begin position="4"/>
        <end position="219"/>
    </location>
</feature>
<evidence type="ECO:0000256" key="3">
    <source>
        <dbReference type="ARBA" id="ARBA00022777"/>
    </source>
</evidence>
<dbReference type="RefSeq" id="WP_306884795.1">
    <property type="nucleotide sequence ID" value="NZ_JAUSUL010000001.1"/>
</dbReference>
<dbReference type="EC" id="2.7.1.17" evidence="7"/>
<feature type="domain" description="Carbohydrate kinase FGGY C-terminal" evidence="6">
    <location>
        <begin position="251"/>
        <end position="433"/>
    </location>
</feature>
<keyword evidence="8" id="KW-1185">Reference proteome</keyword>
<dbReference type="InterPro" id="IPR018483">
    <property type="entry name" value="Carb_kinase_FGGY_CS"/>
</dbReference>
<dbReference type="PANTHER" id="PTHR43095:SF5">
    <property type="entry name" value="XYLULOSE KINASE"/>
    <property type="match status" value="1"/>
</dbReference>
<keyword evidence="3 4" id="KW-0418">Kinase</keyword>
<dbReference type="PANTHER" id="PTHR43095">
    <property type="entry name" value="SUGAR KINASE"/>
    <property type="match status" value="1"/>
</dbReference>
<dbReference type="Gene3D" id="3.30.420.40">
    <property type="match status" value="2"/>
</dbReference>
<evidence type="ECO:0000259" key="6">
    <source>
        <dbReference type="Pfam" id="PF02782"/>
    </source>
</evidence>
<gene>
    <name evidence="7" type="ORF">J2S73_001444</name>
</gene>
<dbReference type="PROSITE" id="PS00445">
    <property type="entry name" value="FGGY_KINASES_2"/>
    <property type="match status" value="1"/>
</dbReference>
<dbReference type="InterPro" id="IPR018484">
    <property type="entry name" value="FGGY_N"/>
</dbReference>
<evidence type="ECO:0000256" key="2">
    <source>
        <dbReference type="ARBA" id="ARBA00022679"/>
    </source>
</evidence>
<proteinExistence type="inferred from homology"/>
<dbReference type="InterPro" id="IPR018485">
    <property type="entry name" value="FGGY_C"/>
</dbReference>
<dbReference type="SUPFAM" id="SSF53067">
    <property type="entry name" value="Actin-like ATPase domain"/>
    <property type="match status" value="2"/>
</dbReference>
<sequence length="512" mass="54224">MSSILAVDLGGSALKACLFGPEGDVHGQASVPLSFDEDPTGRSEQDPDVWWQALVRCASEIAETSATAFDDVAAVAICGLTRTQVFLGARRQVLRPAIGFRDTRALGPAREALASPSVASHPAADHLNAFHPMSRLLWLKHNEPEAWAATRLVLDPKDYLNLRLTGHARSDRISQHWLLMSLRGGSPSLAEVAGIDRDVLPEIGTPHDAVGEVLPDLPGPLARLAGARVFCGSNDTWTGVAGLGALHPGRAYCISGSSEVFGLISTRPADAAGLITIAWGEDTWQIGGPGQNGANALTYFTDLLNPGDGPFSDRLAALLARSTSKRPLLFHPYLHGERTPFWDSDLRGSFFGLTAAHGPGDMIRAVMEGVAFVNRTVLERAETAGGDRATEIRIAGGGGRSAVWNQIRADILGRPVLAAPDRQMGLQGCLAIARVGLGLDPDIGTAGDTIATDFDRFDPNPVARARYDALFDVFQDSHEAVATTSHRLADIGRSCFASPARTSAQSQGVASA</sequence>
<dbReference type="InterPro" id="IPR050406">
    <property type="entry name" value="FGGY_Carb_Kinase"/>
</dbReference>
<comment type="caution">
    <text evidence="7">The sequence shown here is derived from an EMBL/GenBank/DDBJ whole genome shotgun (WGS) entry which is preliminary data.</text>
</comment>
<keyword evidence="2 4" id="KW-0808">Transferase</keyword>
<protein>
    <submittedName>
        <fullName evidence="7">Xylulokinase</fullName>
        <ecNumber evidence="7">2.7.1.17</ecNumber>
    </submittedName>
</protein>
<dbReference type="PIRSF" id="PIRSF000538">
    <property type="entry name" value="GlpK"/>
    <property type="match status" value="1"/>
</dbReference>
<evidence type="ECO:0000259" key="5">
    <source>
        <dbReference type="Pfam" id="PF00370"/>
    </source>
</evidence>
<evidence type="ECO:0000313" key="7">
    <source>
        <dbReference type="EMBL" id="MDQ0315007.1"/>
    </source>
</evidence>